<feature type="transmembrane region" description="Helical" evidence="7">
    <location>
        <begin position="292"/>
        <end position="314"/>
    </location>
</feature>
<dbReference type="InterPro" id="IPR003594">
    <property type="entry name" value="HATPase_dom"/>
</dbReference>
<dbReference type="Pfam" id="PF02518">
    <property type="entry name" value="HATPase_c"/>
    <property type="match status" value="1"/>
</dbReference>
<dbReference type="AlphaFoldDB" id="A0A972GT66"/>
<dbReference type="PANTHER" id="PTHR34220">
    <property type="entry name" value="SENSOR HISTIDINE KINASE YPDA"/>
    <property type="match status" value="1"/>
</dbReference>
<name>A0A972GT66_9BACL</name>
<dbReference type="EMBL" id="WHOD01000082">
    <property type="protein sequence ID" value="NOU95893.1"/>
    <property type="molecule type" value="Genomic_DNA"/>
</dbReference>
<evidence type="ECO:0000256" key="1">
    <source>
        <dbReference type="ARBA" id="ARBA00004651"/>
    </source>
</evidence>
<dbReference type="Pfam" id="PF06580">
    <property type="entry name" value="His_kinase"/>
    <property type="match status" value="1"/>
</dbReference>
<accession>A0A972GT66</accession>
<dbReference type="RefSeq" id="WP_171654105.1">
    <property type="nucleotide sequence ID" value="NZ_WHOD01000082.1"/>
</dbReference>
<dbReference type="PROSITE" id="PS50885">
    <property type="entry name" value="HAMP"/>
    <property type="match status" value="1"/>
</dbReference>
<keyword evidence="6 7" id="KW-0472">Membrane</keyword>
<evidence type="ECO:0000313" key="9">
    <source>
        <dbReference type="EMBL" id="NOU95893.1"/>
    </source>
</evidence>
<dbReference type="InterPro" id="IPR010559">
    <property type="entry name" value="Sig_transdc_His_kin_internal"/>
</dbReference>
<dbReference type="Gene3D" id="6.10.340.10">
    <property type="match status" value="1"/>
</dbReference>
<comment type="caution">
    <text evidence="9">The sequence shown here is derived from an EMBL/GenBank/DDBJ whole genome shotgun (WGS) entry which is preliminary data.</text>
</comment>
<dbReference type="Gene3D" id="3.30.565.10">
    <property type="entry name" value="Histidine kinase-like ATPase, C-terminal domain"/>
    <property type="match status" value="1"/>
</dbReference>
<dbReference type="GO" id="GO:0000155">
    <property type="term" value="F:phosphorelay sensor kinase activity"/>
    <property type="evidence" value="ECO:0007669"/>
    <property type="project" value="InterPro"/>
</dbReference>
<feature type="domain" description="HAMP" evidence="8">
    <location>
        <begin position="311"/>
        <end position="363"/>
    </location>
</feature>
<evidence type="ECO:0000256" key="5">
    <source>
        <dbReference type="ARBA" id="ARBA00022777"/>
    </source>
</evidence>
<keyword evidence="7" id="KW-1133">Transmembrane helix</keyword>
<evidence type="ECO:0000256" key="2">
    <source>
        <dbReference type="ARBA" id="ARBA00022475"/>
    </source>
</evidence>
<keyword evidence="5" id="KW-0418">Kinase</keyword>
<organism evidence="9 10">
    <name type="scientific">Paenibacillus foliorum</name>
    <dbReference type="NCBI Taxonomy" id="2654974"/>
    <lineage>
        <taxon>Bacteria</taxon>
        <taxon>Bacillati</taxon>
        <taxon>Bacillota</taxon>
        <taxon>Bacilli</taxon>
        <taxon>Bacillales</taxon>
        <taxon>Paenibacillaceae</taxon>
        <taxon>Paenibacillus</taxon>
    </lineage>
</organism>
<sequence>MYKKSLFVRLLILMLLATAVPFLLSNVISYRSTSQSIQASHIQLNQNSMTIGMENIKKYLKELNQISLSWYYDADLMEYLRQEKSNIAQDMYVDRQIASLYSQRSEISIVHLYAGGSGQQYYQLPFSLYDAPWKASLPSSKQEDWYDLPSFEVKQIGNDRFLTVHKKLMDFPRPTWFGLVSVYFSLSEIERLNRQMFDPKHEIDFMYFGQKNQLLFTSSQVEGESQISLETIHPGLSSIREKQGYWFGNWKGEAGVFIYVTDQFLENPLTIIKFIPSASINRAAEQTLKQSIAIQFAALAVIIVFAFLLAYSTIVPIKRLVRNMARVETGNFGLEATTHREDEIGLLETRFELMASNLNEYIIRDYQHRIELSTAQLKMLQAQINPHFLYNALQSINTLALRHQIEEISDRISELGAILRYSMDFNTEVVPLRQEIAHMEHYLSLQEGRFKNKLAFHITSEPEALNIQVPKMILQPLVENSIIHGIEKGTGSGRIDIMISVGAVLVIRVADNGQGMDRDTVEKLKKRYNEERFRPQEEEGIGLINVLQRLRIRYGDRFGWTVTSKPYEKTEIILSLPLTEEERQ</sequence>
<evidence type="ECO:0000256" key="3">
    <source>
        <dbReference type="ARBA" id="ARBA00022553"/>
    </source>
</evidence>
<keyword evidence="10" id="KW-1185">Reference proteome</keyword>
<dbReference type="InterPro" id="IPR003660">
    <property type="entry name" value="HAMP_dom"/>
</dbReference>
<dbReference type="CDD" id="cd06225">
    <property type="entry name" value="HAMP"/>
    <property type="match status" value="1"/>
</dbReference>
<dbReference type="PANTHER" id="PTHR34220:SF7">
    <property type="entry name" value="SENSOR HISTIDINE KINASE YPDA"/>
    <property type="match status" value="1"/>
</dbReference>
<dbReference type="Proteomes" id="UP000641588">
    <property type="component" value="Unassembled WGS sequence"/>
</dbReference>
<dbReference type="SUPFAM" id="SSF55874">
    <property type="entry name" value="ATPase domain of HSP90 chaperone/DNA topoisomerase II/histidine kinase"/>
    <property type="match status" value="1"/>
</dbReference>
<dbReference type="SUPFAM" id="SSF158472">
    <property type="entry name" value="HAMP domain-like"/>
    <property type="match status" value="1"/>
</dbReference>
<keyword evidence="4" id="KW-0808">Transferase</keyword>
<evidence type="ECO:0000259" key="8">
    <source>
        <dbReference type="PROSITE" id="PS50885"/>
    </source>
</evidence>
<evidence type="ECO:0000256" key="4">
    <source>
        <dbReference type="ARBA" id="ARBA00022679"/>
    </source>
</evidence>
<gene>
    <name evidence="9" type="ORF">GC093_22090</name>
</gene>
<comment type="subcellular location">
    <subcellularLocation>
        <location evidence="1">Cell membrane</location>
        <topology evidence="1">Multi-pass membrane protein</topology>
    </subcellularLocation>
</comment>
<evidence type="ECO:0000313" key="10">
    <source>
        <dbReference type="Proteomes" id="UP000641588"/>
    </source>
</evidence>
<dbReference type="InterPro" id="IPR050640">
    <property type="entry name" value="Bact_2-comp_sensor_kinase"/>
</dbReference>
<reference evidence="9" key="1">
    <citation type="submission" date="2019-10" db="EMBL/GenBank/DDBJ databases">
        <title>Description of Paenibacillus glebae sp. nov.</title>
        <authorList>
            <person name="Carlier A."/>
            <person name="Qi S."/>
        </authorList>
    </citation>
    <scope>NUCLEOTIDE SEQUENCE</scope>
    <source>
        <strain evidence="9">LMG 31456</strain>
    </source>
</reference>
<dbReference type="GO" id="GO:0005886">
    <property type="term" value="C:plasma membrane"/>
    <property type="evidence" value="ECO:0007669"/>
    <property type="project" value="UniProtKB-SubCell"/>
</dbReference>
<protein>
    <submittedName>
        <fullName evidence="9">HAMP domain-containing protein</fullName>
    </submittedName>
</protein>
<evidence type="ECO:0000256" key="7">
    <source>
        <dbReference type="SAM" id="Phobius"/>
    </source>
</evidence>
<keyword evidence="2" id="KW-1003">Cell membrane</keyword>
<evidence type="ECO:0000256" key="6">
    <source>
        <dbReference type="ARBA" id="ARBA00023136"/>
    </source>
</evidence>
<keyword evidence="7" id="KW-0812">Transmembrane</keyword>
<proteinExistence type="predicted"/>
<dbReference type="Pfam" id="PF00672">
    <property type="entry name" value="HAMP"/>
    <property type="match status" value="1"/>
</dbReference>
<dbReference type="SMART" id="SM00304">
    <property type="entry name" value="HAMP"/>
    <property type="match status" value="1"/>
</dbReference>
<keyword evidence="3" id="KW-0597">Phosphoprotein</keyword>
<dbReference type="InterPro" id="IPR036890">
    <property type="entry name" value="HATPase_C_sf"/>
</dbReference>